<dbReference type="CDD" id="cd07714">
    <property type="entry name" value="RNaseJ_MBL-fold"/>
    <property type="match status" value="1"/>
</dbReference>
<dbReference type="InterPro" id="IPR011108">
    <property type="entry name" value="RMMBL"/>
</dbReference>
<feature type="active site" description="Proton acceptor" evidence="10">
    <location>
        <position position="367"/>
    </location>
</feature>
<feature type="binding site" evidence="9 11">
    <location>
        <begin position="363"/>
        <end position="367"/>
    </location>
    <ligand>
        <name>substrate</name>
    </ligand>
</feature>
<dbReference type="PANTHER" id="PTHR43694:SF1">
    <property type="entry name" value="RIBONUCLEASE J"/>
    <property type="match status" value="1"/>
</dbReference>
<feature type="binding site" evidence="12">
    <location>
        <position position="140"/>
    </location>
    <ligand>
        <name>Zn(2+)</name>
        <dbReference type="ChEBI" id="CHEBI:29105"/>
        <label>1</label>
        <note>catalytic</note>
    </ligand>
</feature>
<dbReference type="GO" id="GO:0005737">
    <property type="term" value="C:cytoplasm"/>
    <property type="evidence" value="ECO:0007669"/>
    <property type="project" value="UniProtKB-SubCell"/>
</dbReference>
<dbReference type="GO" id="GO:0004534">
    <property type="term" value="F:5'-3' RNA exonuclease activity"/>
    <property type="evidence" value="ECO:0007669"/>
    <property type="project" value="UniProtKB-UniRule"/>
</dbReference>
<keyword evidence="1 9" id="KW-0963">Cytoplasm</keyword>
<keyword evidence="2 9" id="KW-0540">Nuclease</keyword>
<keyword evidence="8 9" id="KW-0694">RNA-binding</keyword>
<keyword evidence="6 12" id="KW-0862">Zinc</keyword>
<keyword evidence="5 9" id="KW-0378">Hydrolase</keyword>
<dbReference type="InterPro" id="IPR055132">
    <property type="entry name" value="RNase_J_b_CASP"/>
</dbReference>
<name>A0A101FY76_9CHLR</name>
<dbReference type="InterPro" id="IPR041636">
    <property type="entry name" value="RNase_J_C"/>
</dbReference>
<dbReference type="Pfam" id="PF00753">
    <property type="entry name" value="Lactamase_B"/>
    <property type="match status" value="1"/>
</dbReference>
<evidence type="ECO:0000256" key="6">
    <source>
        <dbReference type="ARBA" id="ARBA00022833"/>
    </source>
</evidence>
<evidence type="ECO:0000256" key="3">
    <source>
        <dbReference type="ARBA" id="ARBA00022723"/>
    </source>
</evidence>
<comment type="similarity">
    <text evidence="9">Belongs to the metallo-beta-lactamase superfamily. RNA-metabolizing metallo-beta-lactamase-like family. Bacterial RNase J subfamily.</text>
</comment>
<evidence type="ECO:0000256" key="12">
    <source>
        <dbReference type="PIRSR" id="PIRSR004803-3"/>
    </source>
</evidence>
<evidence type="ECO:0000256" key="7">
    <source>
        <dbReference type="ARBA" id="ARBA00022839"/>
    </source>
</evidence>
<feature type="binding site" evidence="12">
    <location>
        <position position="46"/>
    </location>
    <ligand>
        <name>Ca(2+)</name>
        <dbReference type="ChEBI" id="CHEBI:29108"/>
    </ligand>
</feature>
<feature type="binding site" evidence="12">
    <location>
        <position position="75"/>
    </location>
    <ligand>
        <name>Zn(2+)</name>
        <dbReference type="ChEBI" id="CHEBI:29105"/>
        <label>1</label>
        <note>catalytic</note>
    </ligand>
</feature>
<dbReference type="HAMAP" id="MF_01491">
    <property type="entry name" value="RNase_J_bact"/>
    <property type="match status" value="1"/>
</dbReference>
<dbReference type="Pfam" id="PF07521">
    <property type="entry name" value="RMMBL"/>
    <property type="match status" value="1"/>
</dbReference>
<dbReference type="InterPro" id="IPR004613">
    <property type="entry name" value="RNase_J"/>
</dbReference>
<keyword evidence="3 12" id="KW-0479">Metal-binding</keyword>
<dbReference type="PATRIC" id="fig|167964.4.peg.1067"/>
<dbReference type="AlphaFoldDB" id="A0A101FY76"/>
<comment type="subunit">
    <text evidence="9">Homodimer, may be a subunit of the RNA degradosome.</text>
</comment>
<dbReference type="SMART" id="SM00849">
    <property type="entry name" value="Lactamase_B"/>
    <property type="match status" value="1"/>
</dbReference>
<dbReference type="InterPro" id="IPR001279">
    <property type="entry name" value="Metallo-B-lactamas"/>
</dbReference>
<dbReference type="EMBL" id="LGFU01000015">
    <property type="protein sequence ID" value="KUK46639.1"/>
    <property type="molecule type" value="Genomic_DNA"/>
</dbReference>
<feature type="binding site" evidence="12">
    <location>
        <position position="48"/>
    </location>
    <ligand>
        <name>Ca(2+)</name>
        <dbReference type="ChEBI" id="CHEBI:29108"/>
    </ligand>
</feature>
<evidence type="ECO:0000256" key="8">
    <source>
        <dbReference type="ARBA" id="ARBA00022884"/>
    </source>
</evidence>
<evidence type="ECO:0000256" key="5">
    <source>
        <dbReference type="ARBA" id="ARBA00022801"/>
    </source>
</evidence>
<feature type="binding site" evidence="12">
    <location>
        <position position="76"/>
    </location>
    <ligand>
        <name>Zn(2+)</name>
        <dbReference type="ChEBI" id="CHEBI:29105"/>
        <label>1</label>
        <note>catalytic</note>
    </ligand>
</feature>
<evidence type="ECO:0000313" key="14">
    <source>
        <dbReference type="EMBL" id="KUK46639.1"/>
    </source>
</evidence>
<dbReference type="Proteomes" id="UP000064249">
    <property type="component" value="Unassembled WGS sequence"/>
</dbReference>
<evidence type="ECO:0000256" key="2">
    <source>
        <dbReference type="ARBA" id="ARBA00022722"/>
    </source>
</evidence>
<gene>
    <name evidence="9" type="primary">rnj</name>
    <name evidence="14" type="ORF">XD73_0491</name>
</gene>
<dbReference type="Gene3D" id="3.40.50.10710">
    <property type="entry name" value="Metallo-hydrolase/oxidoreductase"/>
    <property type="match status" value="1"/>
</dbReference>
<comment type="cofactor">
    <cofactor evidence="12">
        <name>Zn(2+)</name>
        <dbReference type="ChEBI" id="CHEBI:29105"/>
    </cofactor>
    <text evidence="12">Binds 2 Zn(2+) ions per subunit. It is not clear if Zn(2+) or Mg(2+) is physiologically important.</text>
</comment>
<comment type="caution">
    <text evidence="14">The sequence shown here is derived from an EMBL/GenBank/DDBJ whole genome shotgun (WGS) entry which is preliminary data.</text>
</comment>
<dbReference type="Pfam" id="PF22505">
    <property type="entry name" value="RNase_J_b_CASP"/>
    <property type="match status" value="1"/>
</dbReference>
<comment type="cofactor">
    <cofactor evidence="12">
        <name>Ca(2+)</name>
        <dbReference type="ChEBI" id="CHEBI:29108"/>
    </cofactor>
    <text evidence="12">Binds 1 Ca(2+) cation per subunit. Seen in 1 crystal structure, it is not clear if it is physiologically important.</text>
</comment>
<keyword evidence="12" id="KW-0106">Calcium</keyword>
<evidence type="ECO:0000256" key="9">
    <source>
        <dbReference type="HAMAP-Rule" id="MF_01491"/>
    </source>
</evidence>
<feature type="binding site" evidence="12">
    <location>
        <position position="162"/>
    </location>
    <ligand>
        <name>Zn(2+)</name>
        <dbReference type="ChEBI" id="CHEBI:29105"/>
        <label>1</label>
        <note>catalytic</note>
    </ligand>
</feature>
<evidence type="ECO:0000313" key="15">
    <source>
        <dbReference type="Proteomes" id="UP000064249"/>
    </source>
</evidence>
<dbReference type="PANTHER" id="PTHR43694">
    <property type="entry name" value="RIBONUCLEASE J"/>
    <property type="match status" value="1"/>
</dbReference>
<dbReference type="InterPro" id="IPR036866">
    <property type="entry name" value="RibonucZ/Hydroxyglut_hydro"/>
</dbReference>
<evidence type="ECO:0000256" key="11">
    <source>
        <dbReference type="PIRSR" id="PIRSR004803-2"/>
    </source>
</evidence>
<dbReference type="GO" id="GO:0004521">
    <property type="term" value="F:RNA endonuclease activity"/>
    <property type="evidence" value="ECO:0007669"/>
    <property type="project" value="UniProtKB-UniRule"/>
</dbReference>
<protein>
    <recommendedName>
        <fullName evidence="9">Ribonuclease J</fullName>
        <shortName evidence="9">RNase J</shortName>
        <ecNumber evidence="9">3.1.-.-</ecNumber>
    </recommendedName>
</protein>
<dbReference type="GO" id="GO:0003723">
    <property type="term" value="F:RNA binding"/>
    <property type="evidence" value="ECO:0007669"/>
    <property type="project" value="UniProtKB-UniRule"/>
</dbReference>
<feature type="binding site" evidence="12">
    <location>
        <position position="442"/>
    </location>
    <ligand>
        <name>Ca(2+)</name>
        <dbReference type="ChEBI" id="CHEBI:29108"/>
    </ligand>
</feature>
<dbReference type="GO" id="GO:0008270">
    <property type="term" value="F:zinc ion binding"/>
    <property type="evidence" value="ECO:0007669"/>
    <property type="project" value="InterPro"/>
</dbReference>
<evidence type="ECO:0000256" key="1">
    <source>
        <dbReference type="ARBA" id="ARBA00022490"/>
    </source>
</evidence>
<feature type="binding site" evidence="12">
    <location>
        <position position="71"/>
    </location>
    <ligand>
        <name>Zn(2+)</name>
        <dbReference type="ChEBI" id="CHEBI:29105"/>
        <label>1</label>
        <note>catalytic</note>
    </ligand>
</feature>
<dbReference type="SUPFAM" id="SSF56281">
    <property type="entry name" value="Metallo-hydrolase/oxidoreductase"/>
    <property type="match status" value="1"/>
</dbReference>
<keyword evidence="9" id="KW-0698">rRNA processing</keyword>
<evidence type="ECO:0000256" key="10">
    <source>
        <dbReference type="PIRSR" id="PIRSR004803-1"/>
    </source>
</evidence>
<dbReference type="Pfam" id="PF17770">
    <property type="entry name" value="RNase_J_C"/>
    <property type="match status" value="1"/>
</dbReference>
<feature type="domain" description="Metallo-beta-lactamase" evidence="13">
    <location>
        <begin position="18"/>
        <end position="214"/>
    </location>
</feature>
<dbReference type="GO" id="GO:0006364">
    <property type="term" value="P:rRNA processing"/>
    <property type="evidence" value="ECO:0007669"/>
    <property type="project" value="UniProtKB-UniRule"/>
</dbReference>
<feature type="active site" description="Proton donor" evidence="10">
    <location>
        <position position="194"/>
    </location>
</feature>
<organism evidence="14 15">
    <name type="scientific">Anaerolinea thermophila</name>
    <dbReference type="NCBI Taxonomy" id="167964"/>
    <lineage>
        <taxon>Bacteria</taxon>
        <taxon>Bacillati</taxon>
        <taxon>Chloroflexota</taxon>
        <taxon>Anaerolineae</taxon>
        <taxon>Anaerolineales</taxon>
        <taxon>Anaerolineaceae</taxon>
        <taxon>Anaerolinea</taxon>
    </lineage>
</organism>
<evidence type="ECO:0000259" key="13">
    <source>
        <dbReference type="SMART" id="SM00849"/>
    </source>
</evidence>
<comment type="function">
    <text evidence="9">An RNase that has 5'-3' exonuclease and possibly endonuclease activity. Involved in maturation of rRNA and in some organisms also mRNA maturation and/or decay.</text>
</comment>
<dbReference type="Gene3D" id="3.10.20.580">
    <property type="match status" value="1"/>
</dbReference>
<dbReference type="NCBIfam" id="TIGR00649">
    <property type="entry name" value="MG423"/>
    <property type="match status" value="1"/>
</dbReference>
<reference evidence="14 15" key="1">
    <citation type="journal article" date="2015" name="MBio">
        <title>Genome-Resolved Metagenomic Analysis Reveals Roles for Candidate Phyla and Other Microbial Community Members in Biogeochemical Transformations in Oil Reservoirs.</title>
        <authorList>
            <person name="Hu P."/>
            <person name="Tom L."/>
            <person name="Singh A."/>
            <person name="Thomas B.C."/>
            <person name="Baker B.J."/>
            <person name="Piceno Y.M."/>
            <person name="Andersen G.L."/>
            <person name="Banfield J.F."/>
        </authorList>
    </citation>
    <scope>NUCLEOTIDE SEQUENCE [LARGE SCALE GENOMIC DNA]</scope>
    <source>
        <strain evidence="14">46_16</strain>
    </source>
</reference>
<dbReference type="Gene3D" id="3.60.15.10">
    <property type="entry name" value="Ribonuclease Z/Hydroxyacylglutathione hydrolase-like"/>
    <property type="match status" value="1"/>
</dbReference>
<proteinExistence type="inferred from homology"/>
<dbReference type="InterPro" id="IPR030854">
    <property type="entry name" value="RNase_J_bac"/>
</dbReference>
<sequence>MKNKSLKIIPVGGLGEVGRNMMIYEYDGDIIIVDCGLMFPNNDMLGVDYIIPDFQYLRNNRDKIRALIFTHGHEDHIGAVNYFLEEFNVPIYATPLTMGLIKVKLGKASSANRDVALHTVQAGSQVKIGKFKVDFFHVCHSIPDSVGLGIETPEGLIVQSGDYKFDHTPVDNWPTDYGKLVEFSKRGVLALISDSTNSTRPGWTPSEQVVGEALEKVFSQADGRIIVASFASLISRMQQVVNAAKKFNRKIAFVGTSMVENAKIAQKMGFLSIDEDQKISIEEALHLPDEKVAIMCTGSQGEPTSILGRLSRGTQRQFDIKEGDTVVLSSKTIPGNEEAVFSTINDLFRRGANVIYEEIAPVHVSGHGGQEDIKLLLHLTRPKYFIPAYGELRQLKQAAILAMQTGIPERHIAVVEDGQVITFKNNKMRMGDIEPISMVFVDGSGVGDIGPAEMRDREMLSKDGIILVHVILRKSDGSLIADPEIVSRGFTSTKEADGLLNQARKTILTTIKRNPDNLEKDITKTLSGFIYRETRRRPTIMVTVSSI</sequence>
<accession>A0A101FY76</accession>
<dbReference type="PIRSF" id="PIRSF004803">
    <property type="entry name" value="RnjA"/>
    <property type="match status" value="1"/>
</dbReference>
<evidence type="ECO:0000256" key="4">
    <source>
        <dbReference type="ARBA" id="ARBA00022759"/>
    </source>
</evidence>
<dbReference type="EC" id="3.1.-.-" evidence="9"/>
<feature type="binding site" evidence="12">
    <location>
        <position position="73"/>
    </location>
    <ligand>
        <name>Zn(2+)</name>
        <dbReference type="ChEBI" id="CHEBI:29105"/>
        <label>1</label>
        <note>catalytic</note>
    </ligand>
</feature>
<keyword evidence="4 9" id="KW-0255">Endonuclease</keyword>
<comment type="subcellular location">
    <subcellularLocation>
        <location evidence="9">Cytoplasm</location>
    </subcellularLocation>
</comment>
<keyword evidence="7 9" id="KW-0269">Exonuclease</keyword>
<dbReference type="InterPro" id="IPR042173">
    <property type="entry name" value="RNase_J_2"/>
</dbReference>